<organism evidence="5 6">
    <name type="scientific">Pelagibaculum spongiae</name>
    <dbReference type="NCBI Taxonomy" id="2080658"/>
    <lineage>
        <taxon>Bacteria</taxon>
        <taxon>Pseudomonadati</taxon>
        <taxon>Pseudomonadota</taxon>
        <taxon>Gammaproteobacteria</taxon>
        <taxon>Oceanospirillales</taxon>
        <taxon>Pelagibaculum</taxon>
    </lineage>
</organism>
<dbReference type="Proteomes" id="UP000244906">
    <property type="component" value="Unassembled WGS sequence"/>
</dbReference>
<accession>A0A2V1GXA0</accession>
<dbReference type="InterPro" id="IPR018062">
    <property type="entry name" value="HTH_AraC-typ_CS"/>
</dbReference>
<dbReference type="SMART" id="SM00342">
    <property type="entry name" value="HTH_ARAC"/>
    <property type="match status" value="1"/>
</dbReference>
<evidence type="ECO:0000313" key="5">
    <source>
        <dbReference type="EMBL" id="PVZ66325.1"/>
    </source>
</evidence>
<dbReference type="PROSITE" id="PS01124">
    <property type="entry name" value="HTH_ARAC_FAMILY_2"/>
    <property type="match status" value="1"/>
</dbReference>
<dbReference type="PANTHER" id="PTHR46796">
    <property type="entry name" value="HTH-TYPE TRANSCRIPTIONAL ACTIVATOR RHAS-RELATED"/>
    <property type="match status" value="1"/>
</dbReference>
<dbReference type="Pfam" id="PF12833">
    <property type="entry name" value="HTH_18"/>
    <property type="match status" value="1"/>
</dbReference>
<dbReference type="PROSITE" id="PS00041">
    <property type="entry name" value="HTH_ARAC_FAMILY_1"/>
    <property type="match status" value="1"/>
</dbReference>
<dbReference type="RefSeq" id="WP_116688246.1">
    <property type="nucleotide sequence ID" value="NZ_CAWNYD010000008.1"/>
</dbReference>
<dbReference type="EMBL" id="QDDL01000008">
    <property type="protein sequence ID" value="PVZ66325.1"/>
    <property type="molecule type" value="Genomic_DNA"/>
</dbReference>
<dbReference type="InterPro" id="IPR018060">
    <property type="entry name" value="HTH_AraC"/>
</dbReference>
<keyword evidence="3" id="KW-0804">Transcription</keyword>
<keyword evidence="2" id="KW-0238">DNA-binding</keyword>
<proteinExistence type="predicted"/>
<keyword evidence="1" id="KW-0805">Transcription regulation</keyword>
<gene>
    <name evidence="5" type="ORF">DC094_16640</name>
</gene>
<dbReference type="GO" id="GO:0003700">
    <property type="term" value="F:DNA-binding transcription factor activity"/>
    <property type="evidence" value="ECO:0007669"/>
    <property type="project" value="InterPro"/>
</dbReference>
<dbReference type="Gene3D" id="1.10.10.60">
    <property type="entry name" value="Homeodomain-like"/>
    <property type="match status" value="2"/>
</dbReference>
<dbReference type="PANTHER" id="PTHR46796:SF6">
    <property type="entry name" value="ARAC SUBFAMILY"/>
    <property type="match status" value="1"/>
</dbReference>
<evidence type="ECO:0000256" key="2">
    <source>
        <dbReference type="ARBA" id="ARBA00023125"/>
    </source>
</evidence>
<dbReference type="InterPro" id="IPR050204">
    <property type="entry name" value="AraC_XylS_family_regulators"/>
</dbReference>
<evidence type="ECO:0000259" key="4">
    <source>
        <dbReference type="PROSITE" id="PS01124"/>
    </source>
</evidence>
<dbReference type="AlphaFoldDB" id="A0A2V1GXA0"/>
<sequence length="294" mass="33690">MIKPSKASVHVFQQLHSSRATLAASAGFGDQMQLARWKNNHDHTHYHKPGHHTLSCYLDGGYQMQRVKRGQGLKGGAPGRICLMPEDHESEWLVGDAVDFMHLYFEGRHLKQLAEKISDKECRYLQLEDLTFTDDLWISNLCQQLILPLDWQDKSDQLALENASQMLMLHLIKQYGNIDWKTPQVRGGLAPSVLRKLTDYIDQYLDQKLTVTELAQVAQLSEYHLCRMFKQSTGQTLQQFVMQQRLETAKTLLLQGNLSVQQVALNCGFSSASHFSKRFSQKYQKTPNKINKGE</sequence>
<dbReference type="OrthoDB" id="5622169at2"/>
<dbReference type="InterPro" id="IPR009057">
    <property type="entry name" value="Homeodomain-like_sf"/>
</dbReference>
<reference evidence="5 6" key="1">
    <citation type="submission" date="2018-04" db="EMBL/GenBank/DDBJ databases">
        <title>Thalassorhabdus spongiae gen. nov., sp. nov., isolated from a marine sponge in South-West Iceland.</title>
        <authorList>
            <person name="Knobloch S."/>
            <person name="Daussin A."/>
            <person name="Johannsson R."/>
            <person name="Marteinsson V.T."/>
        </authorList>
    </citation>
    <scope>NUCLEOTIDE SEQUENCE [LARGE SCALE GENOMIC DNA]</scope>
    <source>
        <strain evidence="5 6">Hp12</strain>
    </source>
</reference>
<name>A0A2V1GXA0_9GAMM</name>
<evidence type="ECO:0000256" key="1">
    <source>
        <dbReference type="ARBA" id="ARBA00023015"/>
    </source>
</evidence>
<protein>
    <submittedName>
        <fullName evidence="5">AraC family transcriptional regulator</fullName>
    </submittedName>
</protein>
<evidence type="ECO:0000256" key="3">
    <source>
        <dbReference type="ARBA" id="ARBA00023163"/>
    </source>
</evidence>
<feature type="domain" description="HTH araC/xylS-type" evidence="4">
    <location>
        <begin position="195"/>
        <end position="293"/>
    </location>
</feature>
<keyword evidence="6" id="KW-1185">Reference proteome</keyword>
<evidence type="ECO:0000313" key="6">
    <source>
        <dbReference type="Proteomes" id="UP000244906"/>
    </source>
</evidence>
<dbReference type="GO" id="GO:0043565">
    <property type="term" value="F:sequence-specific DNA binding"/>
    <property type="evidence" value="ECO:0007669"/>
    <property type="project" value="InterPro"/>
</dbReference>
<comment type="caution">
    <text evidence="5">The sequence shown here is derived from an EMBL/GenBank/DDBJ whole genome shotgun (WGS) entry which is preliminary data.</text>
</comment>
<dbReference type="SUPFAM" id="SSF46689">
    <property type="entry name" value="Homeodomain-like"/>
    <property type="match status" value="2"/>
</dbReference>